<dbReference type="RefSeq" id="WP_132196781.1">
    <property type="nucleotide sequence ID" value="NZ_SMKY01000038.1"/>
</dbReference>
<dbReference type="Gene3D" id="3.40.50.1390">
    <property type="entry name" value="Resolvase, N-terminal catalytic domain"/>
    <property type="match status" value="1"/>
</dbReference>
<organism evidence="3 4">
    <name type="scientific">Actinomadura darangshiensis</name>
    <dbReference type="NCBI Taxonomy" id="705336"/>
    <lineage>
        <taxon>Bacteria</taxon>
        <taxon>Bacillati</taxon>
        <taxon>Actinomycetota</taxon>
        <taxon>Actinomycetes</taxon>
        <taxon>Streptosporangiales</taxon>
        <taxon>Thermomonosporaceae</taxon>
        <taxon>Actinomadura</taxon>
    </lineage>
</organism>
<feature type="compositionally biased region" description="Low complexity" evidence="1">
    <location>
        <begin position="267"/>
        <end position="280"/>
    </location>
</feature>
<proteinExistence type="predicted"/>
<dbReference type="PANTHER" id="PTHR30461:SF23">
    <property type="entry name" value="DNA RECOMBINASE-RELATED"/>
    <property type="match status" value="1"/>
</dbReference>
<dbReference type="GO" id="GO:0003677">
    <property type="term" value="F:DNA binding"/>
    <property type="evidence" value="ECO:0007669"/>
    <property type="project" value="InterPro"/>
</dbReference>
<gene>
    <name evidence="3" type="ORF">E1293_11480</name>
</gene>
<dbReference type="Pfam" id="PF07508">
    <property type="entry name" value="Recombinase"/>
    <property type="match status" value="1"/>
</dbReference>
<reference evidence="3 4" key="1">
    <citation type="submission" date="2019-03" db="EMBL/GenBank/DDBJ databases">
        <title>Draft genome sequences of novel Actinobacteria.</title>
        <authorList>
            <person name="Sahin N."/>
            <person name="Ay H."/>
            <person name="Saygin H."/>
        </authorList>
    </citation>
    <scope>NUCLEOTIDE SEQUENCE [LARGE SCALE GENOMIC DNA]</scope>
    <source>
        <strain evidence="3 4">DSM 45941</strain>
    </source>
</reference>
<dbReference type="SMART" id="SM00857">
    <property type="entry name" value="Resolvase"/>
    <property type="match status" value="1"/>
</dbReference>
<dbReference type="AlphaFoldDB" id="A0A4R5BJD4"/>
<protein>
    <submittedName>
        <fullName evidence="3">Recombinase family protein</fullName>
    </submittedName>
</protein>
<dbReference type="SUPFAM" id="SSF53041">
    <property type="entry name" value="Resolvase-like"/>
    <property type="match status" value="1"/>
</dbReference>
<dbReference type="PROSITE" id="PS51737">
    <property type="entry name" value="RECOMBINASE_DNA_BIND"/>
    <property type="match status" value="1"/>
</dbReference>
<dbReference type="Proteomes" id="UP000295578">
    <property type="component" value="Unassembled WGS sequence"/>
</dbReference>
<sequence>MSSIQPRLIAYARISDLSGKRRTLAGVLGVHAQHSACEAMAHDADAIVVKRYTDNDRSASRGEHRSGFEALLLDLHRGHTAEGEPVQGVVAVDVDRIYKTPAQWERFITAFCTVPGRVFLDWQGHHDLYAPDADETGLQDVSVVMGENSRRSDRTRRWYAAQAQRGVAHTGGRVFGYRPAAGVAGAIEVVPEEAAVIREAVAACAEGRSWGAVTEIFARSGIPTENGGPWRTQTVKQIISSPRLAGLRMIDGEIVTDRLGEPERPCSGSGRLSLKRSSGI</sequence>
<dbReference type="InterPro" id="IPR038109">
    <property type="entry name" value="DNA_bind_recomb_sf"/>
</dbReference>
<evidence type="ECO:0000313" key="4">
    <source>
        <dbReference type="Proteomes" id="UP000295578"/>
    </source>
</evidence>
<name>A0A4R5BJD4_9ACTN</name>
<dbReference type="InterPro" id="IPR006119">
    <property type="entry name" value="Resolv_N"/>
</dbReference>
<dbReference type="InterPro" id="IPR036162">
    <property type="entry name" value="Resolvase-like_N_sf"/>
</dbReference>
<dbReference type="Pfam" id="PF00239">
    <property type="entry name" value="Resolvase"/>
    <property type="match status" value="1"/>
</dbReference>
<dbReference type="InterPro" id="IPR011109">
    <property type="entry name" value="DNA_bind_recombinase_dom"/>
</dbReference>
<accession>A0A4R5BJD4</accession>
<dbReference type="InterPro" id="IPR050639">
    <property type="entry name" value="SSR_resolvase"/>
</dbReference>
<dbReference type="Gene3D" id="3.90.1750.20">
    <property type="entry name" value="Putative Large Serine Recombinase, Chain B, Domain 2"/>
    <property type="match status" value="1"/>
</dbReference>
<keyword evidence="4" id="KW-1185">Reference proteome</keyword>
<dbReference type="PANTHER" id="PTHR30461">
    <property type="entry name" value="DNA-INVERTASE FROM LAMBDOID PROPHAGE"/>
    <property type="match status" value="1"/>
</dbReference>
<feature type="region of interest" description="Disordered" evidence="1">
    <location>
        <begin position="259"/>
        <end position="280"/>
    </location>
</feature>
<dbReference type="EMBL" id="SMKY01000038">
    <property type="protein sequence ID" value="TDD85246.1"/>
    <property type="molecule type" value="Genomic_DNA"/>
</dbReference>
<feature type="domain" description="Recombinase" evidence="2">
    <location>
        <begin position="174"/>
        <end position="280"/>
    </location>
</feature>
<evidence type="ECO:0000313" key="3">
    <source>
        <dbReference type="EMBL" id="TDD85246.1"/>
    </source>
</evidence>
<evidence type="ECO:0000256" key="1">
    <source>
        <dbReference type="SAM" id="MobiDB-lite"/>
    </source>
</evidence>
<evidence type="ECO:0000259" key="2">
    <source>
        <dbReference type="PROSITE" id="PS51737"/>
    </source>
</evidence>
<dbReference type="OrthoDB" id="4500247at2"/>
<comment type="caution">
    <text evidence="3">The sequence shown here is derived from an EMBL/GenBank/DDBJ whole genome shotgun (WGS) entry which is preliminary data.</text>
</comment>
<dbReference type="GO" id="GO:0000150">
    <property type="term" value="F:DNA strand exchange activity"/>
    <property type="evidence" value="ECO:0007669"/>
    <property type="project" value="InterPro"/>
</dbReference>